<organism evidence="1 2">
    <name type="scientific">Haliangium ochraceum (strain DSM 14365 / JCM 11303 / SMP-2)</name>
    <dbReference type="NCBI Taxonomy" id="502025"/>
    <lineage>
        <taxon>Bacteria</taxon>
        <taxon>Pseudomonadati</taxon>
        <taxon>Myxococcota</taxon>
        <taxon>Polyangia</taxon>
        <taxon>Haliangiales</taxon>
        <taxon>Kofleriaceae</taxon>
        <taxon>Haliangium</taxon>
    </lineage>
</organism>
<gene>
    <name evidence="1" type="ordered locus">Hoch_1618</name>
</gene>
<evidence type="ECO:0008006" key="3">
    <source>
        <dbReference type="Google" id="ProtNLM"/>
    </source>
</evidence>
<dbReference type="InterPro" id="IPR010869">
    <property type="entry name" value="DUF1501"/>
</dbReference>
<dbReference type="Proteomes" id="UP000001880">
    <property type="component" value="Chromosome"/>
</dbReference>
<keyword evidence="2" id="KW-1185">Reference proteome</keyword>
<dbReference type="STRING" id="502025.Hoch_1618"/>
<evidence type="ECO:0000313" key="1">
    <source>
        <dbReference type="EMBL" id="ACY14168.1"/>
    </source>
</evidence>
<protein>
    <recommendedName>
        <fullName evidence="3">DUF1501 domain-containing protein</fullName>
    </recommendedName>
</protein>
<dbReference type="AlphaFoldDB" id="D0LWS1"/>
<name>D0LWS1_HALO1</name>
<accession>D0LWS1</accession>
<reference evidence="1 2" key="1">
    <citation type="journal article" date="2010" name="Stand. Genomic Sci.">
        <title>Complete genome sequence of Haliangium ochraceum type strain (SMP-2).</title>
        <authorList>
            <consortium name="US DOE Joint Genome Institute (JGI-PGF)"/>
            <person name="Ivanova N."/>
            <person name="Daum C."/>
            <person name="Lang E."/>
            <person name="Abt B."/>
            <person name="Kopitz M."/>
            <person name="Saunders E."/>
            <person name="Lapidus A."/>
            <person name="Lucas S."/>
            <person name="Glavina Del Rio T."/>
            <person name="Nolan M."/>
            <person name="Tice H."/>
            <person name="Copeland A."/>
            <person name="Cheng J.F."/>
            <person name="Chen F."/>
            <person name="Bruce D."/>
            <person name="Goodwin L."/>
            <person name="Pitluck S."/>
            <person name="Mavromatis K."/>
            <person name="Pati A."/>
            <person name="Mikhailova N."/>
            <person name="Chen A."/>
            <person name="Palaniappan K."/>
            <person name="Land M."/>
            <person name="Hauser L."/>
            <person name="Chang Y.J."/>
            <person name="Jeffries C.D."/>
            <person name="Detter J.C."/>
            <person name="Brettin T."/>
            <person name="Rohde M."/>
            <person name="Goker M."/>
            <person name="Bristow J."/>
            <person name="Markowitz V."/>
            <person name="Eisen J.A."/>
            <person name="Hugenholtz P."/>
            <person name="Kyrpides N.C."/>
            <person name="Klenk H.P."/>
        </authorList>
    </citation>
    <scope>NUCLEOTIDE SEQUENCE [LARGE SCALE GENOMIC DNA]</scope>
    <source>
        <strain evidence="2">DSM 14365 / CIP 107738 / JCM 11303 / AJ 13395 / SMP-2</strain>
    </source>
</reference>
<dbReference type="KEGG" id="hoh:Hoch_1618"/>
<sequence>MNKKTRSRGMSRRRALGAFGAMGGGLLWRSLATGIPAKILLDPLRASAEDLPTGRILILSSSQAGDPVNANVPGTYGFSDIFHPDTPEMAETALRLGDVETTAAKPWAGLSQKVLDRTVFFHHATYTPVHGELNRVQRMMDATDKKDMLVAHLARELAPRLGSVQSDPVSLGAKNGGELLTSGGRILGNVSPTSVQQALGGVAGPLADLEALRDDSIDRMYALYRDHGTQGQRRMLDAWARSRDEVRGLSSALVSRLDQINNDGEVSQARTAAVLAAMNITPVITIRLRFGGDNHTDAGFELESEQHQTAIPTLQLLMDELDALRAEGVLQHEVLVGSLNVFGRTLKKKGTAGRDHHAGHHVTVLMGNGLKGGVVGGVELNGSGKEYVAQSIDSTTGAGGDGDIPFEETLGAMGKTLGVAMGIEEARMDQILPPGKVVRSVLA</sequence>
<dbReference type="Pfam" id="PF07394">
    <property type="entry name" value="DUF1501"/>
    <property type="match status" value="1"/>
</dbReference>
<dbReference type="EMBL" id="CP001804">
    <property type="protein sequence ID" value="ACY14168.1"/>
    <property type="molecule type" value="Genomic_DNA"/>
</dbReference>
<evidence type="ECO:0000313" key="2">
    <source>
        <dbReference type="Proteomes" id="UP000001880"/>
    </source>
</evidence>
<dbReference type="InterPro" id="IPR006311">
    <property type="entry name" value="TAT_signal"/>
</dbReference>
<dbReference type="OrthoDB" id="5698265at2"/>
<proteinExistence type="predicted"/>
<dbReference type="PROSITE" id="PS51318">
    <property type="entry name" value="TAT"/>
    <property type="match status" value="1"/>
</dbReference>
<dbReference type="HOGENOM" id="CLU_617874_0_0_7"/>